<dbReference type="GO" id="GO:0003995">
    <property type="term" value="F:acyl-CoA dehydrogenase activity"/>
    <property type="evidence" value="ECO:0007669"/>
    <property type="project" value="TreeGrafter"/>
</dbReference>
<feature type="domain" description="Acyl-CoA dehydrogenase/oxidase N-terminal" evidence="9">
    <location>
        <begin position="47"/>
        <end position="139"/>
    </location>
</feature>
<dbReference type="InterPro" id="IPR006091">
    <property type="entry name" value="Acyl-CoA_Oxase/DH_mid-dom"/>
</dbReference>
<comment type="cofactor">
    <cofactor evidence="1">
        <name>FAD</name>
        <dbReference type="ChEBI" id="CHEBI:57692"/>
    </cofactor>
</comment>
<dbReference type="PANTHER" id="PTHR48083:SF13">
    <property type="entry name" value="ACYL-COA DEHYDROGENASE FAMILY MEMBER 11"/>
    <property type="match status" value="1"/>
</dbReference>
<comment type="subunit">
    <text evidence="3">Homodimer.</text>
</comment>
<evidence type="ECO:0000256" key="4">
    <source>
        <dbReference type="ARBA" id="ARBA00022630"/>
    </source>
</evidence>
<dbReference type="InterPro" id="IPR050741">
    <property type="entry name" value="Acyl-CoA_dehydrogenase"/>
</dbReference>
<comment type="similarity">
    <text evidence="2">Belongs to the acyl-CoA dehydrogenase family.</text>
</comment>
<dbReference type="Pfam" id="PF02771">
    <property type="entry name" value="Acyl-CoA_dh_N"/>
    <property type="match status" value="1"/>
</dbReference>
<dbReference type="InterPro" id="IPR046373">
    <property type="entry name" value="Acyl-CoA_Oxase/DH_mid-dom_sf"/>
</dbReference>
<evidence type="ECO:0008006" key="11">
    <source>
        <dbReference type="Google" id="ProtNLM"/>
    </source>
</evidence>
<dbReference type="Gene3D" id="1.20.140.10">
    <property type="entry name" value="Butyryl-CoA Dehydrogenase, subunit A, domain 3"/>
    <property type="match status" value="1"/>
</dbReference>
<keyword evidence="5" id="KW-0274">FAD</keyword>
<keyword evidence="6" id="KW-0560">Oxidoreductase</keyword>
<dbReference type="InterPro" id="IPR037069">
    <property type="entry name" value="AcylCoA_DH/ox_N_sf"/>
</dbReference>
<proteinExistence type="inferred from homology"/>
<evidence type="ECO:0000259" key="7">
    <source>
        <dbReference type="Pfam" id="PF00441"/>
    </source>
</evidence>
<evidence type="ECO:0000259" key="8">
    <source>
        <dbReference type="Pfam" id="PF02770"/>
    </source>
</evidence>
<dbReference type="Pfam" id="PF02770">
    <property type="entry name" value="Acyl-CoA_dh_M"/>
    <property type="match status" value="1"/>
</dbReference>
<sequence length="418" mass="46344">MSMNIKPIPMLDDEVNEVRLATAEIVNRDIVPNESDLYASTRDGSRPSKEAIARAQELRKGVQDKVKKAKLWAPHLPPEFGGMGLSFMQHAYMNEILAYSPGAASLFGVVAPNSGNQKILVKYGSPEQHEKWLIPLTEGRMQSGFSMTEPMNPGSDPRSLTTRAELDGDEWVINGHKWFTSNGHAADFYIVMCRTADPDDPGGANEKMTQIIVPRETPGVNILRGVPVWGKASSHCEIKYENVRVPKENQLGQTGTGHQAAQDRLGAGRVYHCMNSVGAMWRCFDLMIDRLMTREVHGGEKLEDKQFMQGFIADSYMDIQSARLMVVDCAQKMESGVDPRTDISSIKVYVPAAYHRVVDRAIQVYGAAGVSGDFPFAGMYEGARTLRIADGPDEVHKILIAKNVLRRYHAGESWDFGN</sequence>
<protein>
    <recommendedName>
        <fullName evidence="11">Acyl-CoA dehydrogenase</fullName>
    </recommendedName>
</protein>
<evidence type="ECO:0000259" key="9">
    <source>
        <dbReference type="Pfam" id="PF02771"/>
    </source>
</evidence>
<gene>
    <name evidence="10" type="ORF">METZ01_LOCUS27416</name>
</gene>
<dbReference type="AlphaFoldDB" id="A0A381Q5I0"/>
<evidence type="ECO:0000256" key="1">
    <source>
        <dbReference type="ARBA" id="ARBA00001974"/>
    </source>
</evidence>
<dbReference type="Gene3D" id="1.10.540.10">
    <property type="entry name" value="Acyl-CoA dehydrogenase/oxidase, N-terminal domain"/>
    <property type="match status" value="1"/>
</dbReference>
<dbReference type="InterPro" id="IPR009100">
    <property type="entry name" value="AcylCoA_DH/oxidase_NM_dom_sf"/>
</dbReference>
<evidence type="ECO:0000256" key="3">
    <source>
        <dbReference type="ARBA" id="ARBA00011738"/>
    </source>
</evidence>
<evidence type="ECO:0000256" key="2">
    <source>
        <dbReference type="ARBA" id="ARBA00009347"/>
    </source>
</evidence>
<feature type="domain" description="Acyl-CoA oxidase/dehydrogenase middle" evidence="8">
    <location>
        <begin position="145"/>
        <end position="243"/>
    </location>
</feature>
<dbReference type="InterPro" id="IPR013786">
    <property type="entry name" value="AcylCoA_DH/ox_N"/>
</dbReference>
<reference evidence="10" key="1">
    <citation type="submission" date="2018-05" db="EMBL/GenBank/DDBJ databases">
        <authorList>
            <person name="Lanie J.A."/>
            <person name="Ng W.-L."/>
            <person name="Kazmierczak K.M."/>
            <person name="Andrzejewski T.M."/>
            <person name="Davidsen T.M."/>
            <person name="Wayne K.J."/>
            <person name="Tettelin H."/>
            <person name="Glass J.I."/>
            <person name="Rusch D."/>
            <person name="Podicherti R."/>
            <person name="Tsui H.-C.T."/>
            <person name="Winkler M.E."/>
        </authorList>
    </citation>
    <scope>NUCLEOTIDE SEQUENCE</scope>
</reference>
<dbReference type="SUPFAM" id="SSF47203">
    <property type="entry name" value="Acyl-CoA dehydrogenase C-terminal domain-like"/>
    <property type="match status" value="1"/>
</dbReference>
<evidence type="ECO:0000256" key="5">
    <source>
        <dbReference type="ARBA" id="ARBA00022827"/>
    </source>
</evidence>
<evidence type="ECO:0000256" key="6">
    <source>
        <dbReference type="ARBA" id="ARBA00023002"/>
    </source>
</evidence>
<keyword evidence="4" id="KW-0285">Flavoprotein</keyword>
<organism evidence="10">
    <name type="scientific">marine metagenome</name>
    <dbReference type="NCBI Taxonomy" id="408172"/>
    <lineage>
        <taxon>unclassified sequences</taxon>
        <taxon>metagenomes</taxon>
        <taxon>ecological metagenomes</taxon>
    </lineage>
</organism>
<name>A0A381Q5I0_9ZZZZ</name>
<dbReference type="InterPro" id="IPR009075">
    <property type="entry name" value="AcylCo_DH/oxidase_C"/>
</dbReference>
<dbReference type="Gene3D" id="2.40.110.10">
    <property type="entry name" value="Butyryl-CoA Dehydrogenase, subunit A, domain 2"/>
    <property type="match status" value="1"/>
</dbReference>
<dbReference type="FunFam" id="2.40.110.10:FF:000002">
    <property type="entry name" value="Acyl-CoA dehydrogenase fadE12"/>
    <property type="match status" value="1"/>
</dbReference>
<dbReference type="EMBL" id="UINC01001216">
    <property type="protein sequence ID" value="SUZ74562.1"/>
    <property type="molecule type" value="Genomic_DNA"/>
</dbReference>
<dbReference type="GO" id="GO:0033539">
    <property type="term" value="P:fatty acid beta-oxidation using acyl-CoA dehydrogenase"/>
    <property type="evidence" value="ECO:0007669"/>
    <property type="project" value="TreeGrafter"/>
</dbReference>
<dbReference type="InterPro" id="IPR036250">
    <property type="entry name" value="AcylCo_DH-like_C"/>
</dbReference>
<evidence type="ECO:0000313" key="10">
    <source>
        <dbReference type="EMBL" id="SUZ74562.1"/>
    </source>
</evidence>
<dbReference type="GO" id="GO:0005737">
    <property type="term" value="C:cytoplasm"/>
    <property type="evidence" value="ECO:0007669"/>
    <property type="project" value="TreeGrafter"/>
</dbReference>
<feature type="domain" description="Acyl-CoA dehydrogenase/oxidase C-terminal" evidence="7">
    <location>
        <begin position="255"/>
        <end position="405"/>
    </location>
</feature>
<dbReference type="PANTHER" id="PTHR48083">
    <property type="entry name" value="MEDIUM-CHAIN SPECIFIC ACYL-COA DEHYDROGENASE, MITOCHONDRIAL-RELATED"/>
    <property type="match status" value="1"/>
</dbReference>
<dbReference type="SUPFAM" id="SSF56645">
    <property type="entry name" value="Acyl-CoA dehydrogenase NM domain-like"/>
    <property type="match status" value="1"/>
</dbReference>
<dbReference type="Pfam" id="PF00441">
    <property type="entry name" value="Acyl-CoA_dh_1"/>
    <property type="match status" value="1"/>
</dbReference>
<dbReference type="GO" id="GO:0050660">
    <property type="term" value="F:flavin adenine dinucleotide binding"/>
    <property type="evidence" value="ECO:0007669"/>
    <property type="project" value="InterPro"/>
</dbReference>
<accession>A0A381Q5I0</accession>